<dbReference type="Proteomes" id="UP000095285">
    <property type="component" value="Unassembled WGS sequence"/>
</dbReference>
<accession>A0A1I7W2L5</accession>
<organism evidence="1 2">
    <name type="scientific">Loa loa</name>
    <name type="common">Eye worm</name>
    <name type="synonym">Filaria loa</name>
    <dbReference type="NCBI Taxonomy" id="7209"/>
    <lineage>
        <taxon>Eukaryota</taxon>
        <taxon>Metazoa</taxon>
        <taxon>Ecdysozoa</taxon>
        <taxon>Nematoda</taxon>
        <taxon>Chromadorea</taxon>
        <taxon>Rhabditida</taxon>
        <taxon>Spirurina</taxon>
        <taxon>Spiruromorpha</taxon>
        <taxon>Filarioidea</taxon>
        <taxon>Onchocercidae</taxon>
        <taxon>Loa</taxon>
    </lineage>
</organism>
<dbReference type="AlphaFoldDB" id="A0A1I7W2L5"/>
<evidence type="ECO:0000313" key="1">
    <source>
        <dbReference type="Proteomes" id="UP000095285"/>
    </source>
</evidence>
<sequence length="74" mass="8671">MDVLKKSSLLLECYHVMQQCFIGLKLWLSTQILLEKAFGTKRCMENFVQYRTMKKARDVCDQLEGLLEKVEIGQ</sequence>
<dbReference type="WBParaSite" id="EN70_8916">
    <property type="protein sequence ID" value="EN70_8916"/>
    <property type="gene ID" value="EN70_8916"/>
</dbReference>
<reference evidence="1" key="1">
    <citation type="submission" date="2012-04" db="EMBL/GenBank/DDBJ databases">
        <title>The Genome Sequence of Loa loa.</title>
        <authorList>
            <consortium name="The Broad Institute Genome Sequencing Platform"/>
            <consortium name="Broad Institute Genome Sequencing Center for Infectious Disease"/>
            <person name="Nutman T.B."/>
            <person name="Fink D.L."/>
            <person name="Russ C."/>
            <person name="Young S."/>
            <person name="Zeng Q."/>
            <person name="Gargeya S."/>
            <person name="Alvarado L."/>
            <person name="Berlin A."/>
            <person name="Chapman S.B."/>
            <person name="Chen Z."/>
            <person name="Freedman E."/>
            <person name="Gellesch M."/>
            <person name="Goldberg J."/>
            <person name="Griggs A."/>
            <person name="Gujja S."/>
            <person name="Heilman E.R."/>
            <person name="Heiman D."/>
            <person name="Howarth C."/>
            <person name="Mehta T."/>
            <person name="Neiman D."/>
            <person name="Pearson M."/>
            <person name="Roberts A."/>
            <person name="Saif S."/>
            <person name="Shea T."/>
            <person name="Shenoy N."/>
            <person name="Sisk P."/>
            <person name="Stolte C."/>
            <person name="Sykes S."/>
            <person name="White J."/>
            <person name="Yandava C."/>
            <person name="Haas B."/>
            <person name="Henn M.R."/>
            <person name="Nusbaum C."/>
            <person name="Birren B."/>
        </authorList>
    </citation>
    <scope>NUCLEOTIDE SEQUENCE [LARGE SCALE GENOMIC DNA]</scope>
</reference>
<proteinExistence type="predicted"/>
<keyword evidence="1" id="KW-1185">Reference proteome</keyword>
<dbReference type="STRING" id="7209.A0A1I7W2L5"/>
<name>A0A1I7W2L5_LOALO</name>
<evidence type="ECO:0000313" key="2">
    <source>
        <dbReference type="WBParaSite" id="EN70_8916"/>
    </source>
</evidence>
<reference evidence="2" key="2">
    <citation type="submission" date="2016-11" db="UniProtKB">
        <authorList>
            <consortium name="WormBaseParasite"/>
        </authorList>
    </citation>
    <scope>IDENTIFICATION</scope>
</reference>
<protein>
    <submittedName>
        <fullName evidence="2">AH domain-containing protein</fullName>
    </submittedName>
</protein>